<evidence type="ECO:0000256" key="1">
    <source>
        <dbReference type="SAM" id="Coils"/>
    </source>
</evidence>
<feature type="compositionally biased region" description="Polar residues" evidence="2">
    <location>
        <begin position="207"/>
        <end position="220"/>
    </location>
</feature>
<evidence type="ECO:0000313" key="4">
    <source>
        <dbReference type="Proteomes" id="UP000322873"/>
    </source>
</evidence>
<feature type="region of interest" description="Disordered" evidence="2">
    <location>
        <begin position="496"/>
        <end position="553"/>
    </location>
</feature>
<dbReference type="EMBL" id="VICG01000007">
    <property type="protein sequence ID" value="KAA8570032.1"/>
    <property type="molecule type" value="Genomic_DNA"/>
</dbReference>
<feature type="compositionally biased region" description="Basic and acidic residues" evidence="2">
    <location>
        <begin position="536"/>
        <end position="546"/>
    </location>
</feature>
<organism evidence="3 4">
    <name type="scientific">Monilinia fructicola</name>
    <name type="common">Brown rot fungus</name>
    <name type="synonym">Ciboria fructicola</name>
    <dbReference type="NCBI Taxonomy" id="38448"/>
    <lineage>
        <taxon>Eukaryota</taxon>
        <taxon>Fungi</taxon>
        <taxon>Dikarya</taxon>
        <taxon>Ascomycota</taxon>
        <taxon>Pezizomycotina</taxon>
        <taxon>Leotiomycetes</taxon>
        <taxon>Helotiales</taxon>
        <taxon>Sclerotiniaceae</taxon>
        <taxon>Monilinia</taxon>
    </lineage>
</organism>
<name>A0A5M9JQG6_MONFR</name>
<keyword evidence="1" id="KW-0175">Coiled coil</keyword>
<sequence>MEASSLVLAHDHARAALVATQSSDTTVAINEHALAAGEFAKAASETGSAEALRTLRLLEQHHQRLSELLRYPTEHPVTPNANEPEVKPVTEKPVSTSAAVAELRTSKSDLGPRTSTTRNAPSSQTPRRLPPRELSSSIASNLASARGIRSGHSRQPLSPSVSSLQAPGSFEGRREASRRPKVPSIPEHTTSKPSWVPPQPTQKKADPQTSTSRTSASAEPNSHAVAQDEGFSKFYSAFNSVVYKLSAPLLFAGLPLFSDTDQSPTLPESSSTSTRKSKIANRERMPTEEPDLTKYISKAALRASARDGHSGNDSFYVVPTTGHTVSYAHILSFAEKEKRRLAASMHSTDPDLFPDPNDEEDFVDALETPMPNSPSNSKRSRRFAGRGTDFRIEELVVENKSLKQCIDKLSNRLHAFEMAAQNSSMALQESIRLMRPEDRSPGSGANDEMMKRRVTELEEQMRIRNKENERLFRENEKLRETVVKYRNRWDVLKAGAKSRRDNKESSLKGGDSREGSVRDGSVRDGNDGNRSNGKGTPRDGREREAGGGRFLAG</sequence>
<dbReference type="PANTHER" id="PTHR40130">
    <property type="entry name" value="EXPRESSED PROTEIN"/>
    <property type="match status" value="1"/>
</dbReference>
<comment type="caution">
    <text evidence="3">The sequence shown here is derived from an EMBL/GenBank/DDBJ whole genome shotgun (WGS) entry which is preliminary data.</text>
</comment>
<gene>
    <name evidence="3" type="ORF">EYC84_002369</name>
</gene>
<reference evidence="3 4" key="1">
    <citation type="submission" date="2019-06" db="EMBL/GenBank/DDBJ databases">
        <title>Genome Sequence of the Brown Rot Fungal Pathogen Monilinia fructicola.</title>
        <authorList>
            <person name="De Miccolis Angelini R.M."/>
            <person name="Landi L."/>
            <person name="Abate D."/>
            <person name="Pollastro S."/>
            <person name="Romanazzi G."/>
            <person name="Faretra F."/>
        </authorList>
    </citation>
    <scope>NUCLEOTIDE SEQUENCE [LARGE SCALE GENOMIC DNA]</scope>
    <source>
        <strain evidence="3 4">Mfrc123</strain>
    </source>
</reference>
<feature type="region of interest" description="Disordered" evidence="2">
    <location>
        <begin position="70"/>
        <end position="224"/>
    </location>
</feature>
<dbReference type="OrthoDB" id="3197614at2759"/>
<evidence type="ECO:0000256" key="2">
    <source>
        <dbReference type="SAM" id="MobiDB-lite"/>
    </source>
</evidence>
<accession>A0A5M9JQG6</accession>
<dbReference type="Proteomes" id="UP000322873">
    <property type="component" value="Unassembled WGS sequence"/>
</dbReference>
<feature type="compositionally biased region" description="Low complexity" evidence="2">
    <location>
        <begin position="263"/>
        <end position="274"/>
    </location>
</feature>
<feature type="region of interest" description="Disordered" evidence="2">
    <location>
        <begin position="258"/>
        <end position="288"/>
    </location>
</feature>
<dbReference type="VEuPathDB" id="FungiDB:MFRU_005g01920"/>
<keyword evidence="4" id="KW-1185">Reference proteome</keyword>
<feature type="compositionally biased region" description="Low complexity" evidence="2">
    <location>
        <begin position="134"/>
        <end position="145"/>
    </location>
</feature>
<protein>
    <submittedName>
        <fullName evidence="3">Uncharacterized protein</fullName>
    </submittedName>
</protein>
<feature type="compositionally biased region" description="Basic and acidic residues" evidence="2">
    <location>
        <begin position="498"/>
        <end position="527"/>
    </location>
</feature>
<feature type="compositionally biased region" description="Polar residues" evidence="2">
    <location>
        <begin position="153"/>
        <end position="166"/>
    </location>
</feature>
<feature type="compositionally biased region" description="Polar residues" evidence="2">
    <location>
        <begin position="113"/>
        <end position="126"/>
    </location>
</feature>
<proteinExistence type="predicted"/>
<evidence type="ECO:0000313" key="3">
    <source>
        <dbReference type="EMBL" id="KAA8570032.1"/>
    </source>
</evidence>
<dbReference type="AlphaFoldDB" id="A0A5M9JQG6"/>
<feature type="coiled-coil region" evidence="1">
    <location>
        <begin position="454"/>
        <end position="488"/>
    </location>
</feature>
<dbReference type="Gene3D" id="1.20.58.80">
    <property type="entry name" value="Phosphotransferase system, lactose/cellobiose-type IIA subunit"/>
    <property type="match status" value="1"/>
</dbReference>
<dbReference type="PANTHER" id="PTHR40130:SF1">
    <property type="entry name" value="SPINDLE POLE BODY-ASSOCIATED PROTEIN CUT12 DOMAIN-CONTAINING PROTEIN"/>
    <property type="match status" value="1"/>
</dbReference>